<reference evidence="4" key="2">
    <citation type="submission" date="2025-08" db="UniProtKB">
        <authorList>
            <consortium name="Ensembl"/>
        </authorList>
    </citation>
    <scope>IDENTIFICATION</scope>
</reference>
<dbReference type="PANTHER" id="PTHR15503">
    <property type="entry name" value="LDOC1 RELATED"/>
    <property type="match status" value="1"/>
</dbReference>
<dbReference type="Proteomes" id="UP000265160">
    <property type="component" value="LG16"/>
</dbReference>
<reference evidence="4 5" key="1">
    <citation type="journal article" date="2014" name="Nature">
        <title>The genomic substrate for adaptive radiation in African cichlid fish.</title>
        <authorList>
            <person name="Brawand D."/>
            <person name="Wagner C.E."/>
            <person name="Li Y.I."/>
            <person name="Malinsky M."/>
            <person name="Keller I."/>
            <person name="Fan S."/>
            <person name="Simakov O."/>
            <person name="Ng A.Y."/>
            <person name="Lim Z.W."/>
            <person name="Bezault E."/>
            <person name="Turner-Maier J."/>
            <person name="Johnson J."/>
            <person name="Alcazar R."/>
            <person name="Noh H.J."/>
            <person name="Russell P."/>
            <person name="Aken B."/>
            <person name="Alfoldi J."/>
            <person name="Amemiya C."/>
            <person name="Azzouzi N."/>
            <person name="Baroiller J.F."/>
            <person name="Barloy-Hubler F."/>
            <person name="Berlin A."/>
            <person name="Bloomquist R."/>
            <person name="Carleton K.L."/>
            <person name="Conte M.A."/>
            <person name="D'Cotta H."/>
            <person name="Eshel O."/>
            <person name="Gaffney L."/>
            <person name="Galibert F."/>
            <person name="Gante H.F."/>
            <person name="Gnerre S."/>
            <person name="Greuter L."/>
            <person name="Guyon R."/>
            <person name="Haddad N.S."/>
            <person name="Haerty W."/>
            <person name="Harris R.M."/>
            <person name="Hofmann H.A."/>
            <person name="Hourlier T."/>
            <person name="Hulata G."/>
            <person name="Jaffe D.B."/>
            <person name="Lara M."/>
            <person name="Lee A.P."/>
            <person name="MacCallum I."/>
            <person name="Mwaiko S."/>
            <person name="Nikaido M."/>
            <person name="Nishihara H."/>
            <person name="Ozouf-Costaz C."/>
            <person name="Penman D.J."/>
            <person name="Przybylski D."/>
            <person name="Rakotomanga M."/>
            <person name="Renn S.C.P."/>
            <person name="Ribeiro F.J."/>
            <person name="Ron M."/>
            <person name="Salzburger W."/>
            <person name="Sanchez-Pulido L."/>
            <person name="Santos M.E."/>
            <person name="Searle S."/>
            <person name="Sharpe T."/>
            <person name="Swofford R."/>
            <person name="Tan F.J."/>
            <person name="Williams L."/>
            <person name="Young S."/>
            <person name="Yin S."/>
            <person name="Okada N."/>
            <person name="Kocher T.D."/>
            <person name="Miska E.A."/>
            <person name="Lander E.S."/>
            <person name="Venkatesh B."/>
            <person name="Fernald R.D."/>
            <person name="Meyer A."/>
            <person name="Ponting C.P."/>
            <person name="Streelman J.T."/>
            <person name="Lindblad-Toh K."/>
            <person name="Seehausen O."/>
            <person name="Di Palma F."/>
        </authorList>
    </citation>
    <scope>NUCLEOTIDE SEQUENCE</scope>
</reference>
<evidence type="ECO:0000259" key="3">
    <source>
        <dbReference type="PROSITE" id="PS50158"/>
    </source>
</evidence>
<dbReference type="AlphaFoldDB" id="A0A3P9D421"/>
<feature type="domain" description="CCHC-type" evidence="3">
    <location>
        <begin position="295"/>
        <end position="310"/>
    </location>
</feature>
<evidence type="ECO:0000256" key="2">
    <source>
        <dbReference type="SAM" id="MobiDB-lite"/>
    </source>
</evidence>
<dbReference type="Ensembl" id="ENSMZET00005030304.1">
    <property type="protein sequence ID" value="ENSMZEP00005029380.1"/>
    <property type="gene ID" value="ENSMZEG00005021915.1"/>
</dbReference>
<dbReference type="SUPFAM" id="SSF57756">
    <property type="entry name" value="Retrovirus zinc finger-like domains"/>
    <property type="match status" value="1"/>
</dbReference>
<keyword evidence="1" id="KW-0479">Metal-binding</keyword>
<dbReference type="InterPro" id="IPR005162">
    <property type="entry name" value="Retrotrans_gag_dom"/>
</dbReference>
<keyword evidence="5" id="KW-1185">Reference proteome</keyword>
<feature type="compositionally biased region" description="Basic and acidic residues" evidence="2">
    <location>
        <begin position="303"/>
        <end position="318"/>
    </location>
</feature>
<evidence type="ECO:0000256" key="1">
    <source>
        <dbReference type="PROSITE-ProRule" id="PRU00047"/>
    </source>
</evidence>
<dbReference type="Gene3D" id="4.10.60.10">
    <property type="entry name" value="Zinc finger, CCHC-type"/>
    <property type="match status" value="1"/>
</dbReference>
<dbReference type="GO" id="GO:0008270">
    <property type="term" value="F:zinc ion binding"/>
    <property type="evidence" value="ECO:0007669"/>
    <property type="project" value="UniProtKB-KW"/>
</dbReference>
<reference evidence="4" key="3">
    <citation type="submission" date="2025-09" db="UniProtKB">
        <authorList>
            <consortium name="Ensembl"/>
        </authorList>
    </citation>
    <scope>IDENTIFICATION</scope>
</reference>
<dbReference type="PANTHER" id="PTHR15503:SF22">
    <property type="entry name" value="TRANSPOSON TY3-I GAG POLYPROTEIN"/>
    <property type="match status" value="1"/>
</dbReference>
<keyword evidence="1" id="KW-0862">Zinc</keyword>
<keyword evidence="1" id="KW-0863">Zinc-finger</keyword>
<feature type="region of interest" description="Disordered" evidence="2">
    <location>
        <begin position="265"/>
        <end position="318"/>
    </location>
</feature>
<feature type="region of interest" description="Disordered" evidence="2">
    <location>
        <begin position="63"/>
        <end position="89"/>
    </location>
</feature>
<proteinExistence type="predicted"/>
<dbReference type="InterPro" id="IPR032567">
    <property type="entry name" value="RTL1-rel"/>
</dbReference>
<dbReference type="GeneTree" id="ENSGT00950000183173"/>
<dbReference type="Pfam" id="PF03732">
    <property type="entry name" value="Retrotrans_gag"/>
    <property type="match status" value="1"/>
</dbReference>
<accession>A0A3P9D421</accession>
<evidence type="ECO:0000313" key="4">
    <source>
        <dbReference type="Ensembl" id="ENSMZEP00005029380.1"/>
    </source>
</evidence>
<dbReference type="GO" id="GO:0003676">
    <property type="term" value="F:nucleic acid binding"/>
    <property type="evidence" value="ECO:0007669"/>
    <property type="project" value="InterPro"/>
</dbReference>
<evidence type="ECO:0000313" key="5">
    <source>
        <dbReference type="Proteomes" id="UP000265160"/>
    </source>
</evidence>
<protein>
    <recommendedName>
        <fullName evidence="3">CCHC-type domain-containing protein</fullName>
    </recommendedName>
</protein>
<dbReference type="Pfam" id="PF00098">
    <property type="entry name" value="zf-CCHC"/>
    <property type="match status" value="1"/>
</dbReference>
<dbReference type="InterPro" id="IPR036875">
    <property type="entry name" value="Znf_CCHC_sf"/>
</dbReference>
<dbReference type="InterPro" id="IPR001878">
    <property type="entry name" value="Znf_CCHC"/>
</dbReference>
<dbReference type="STRING" id="106582.ENSMZEP00005029380"/>
<sequence>CTPQCSPPPFSGMPRLCHRSHIFRAVPTRMLERHEKMMKHVVEEQTVLRQLVAELKGIFTAAASPLPPSPPTLQREHPLPAPEKFSGDLDKSRGFLTQCSFIFREQPRSYFSDGAKVGLMVESMTGRALQWAQAVVSMQPAISYEDFLCKFRCVFDKGSSADSAAHRMFSLKQGWRSVADFSIDFWILAEETGWQENALRGAFINGLNENLKRELASRELPKSLSALVNVCIQLDEHRREFGRRPAGGSKTSAGPSLEWRREWEEQPLEEEQPMQIGRASFRSVARRRRPQGGECFTCGKRGHFSDKCPESGKDAARQ</sequence>
<dbReference type="SMART" id="SM00343">
    <property type="entry name" value="ZnF_C2HC"/>
    <property type="match status" value="1"/>
</dbReference>
<dbReference type="PROSITE" id="PS50158">
    <property type="entry name" value="ZF_CCHC"/>
    <property type="match status" value="1"/>
</dbReference>
<name>A0A3P9D421_9CICH</name>
<organism evidence="4 5">
    <name type="scientific">Maylandia zebra</name>
    <name type="common">zebra mbuna</name>
    <dbReference type="NCBI Taxonomy" id="106582"/>
    <lineage>
        <taxon>Eukaryota</taxon>
        <taxon>Metazoa</taxon>
        <taxon>Chordata</taxon>
        <taxon>Craniata</taxon>
        <taxon>Vertebrata</taxon>
        <taxon>Euteleostomi</taxon>
        <taxon>Actinopterygii</taxon>
        <taxon>Neopterygii</taxon>
        <taxon>Teleostei</taxon>
        <taxon>Neoteleostei</taxon>
        <taxon>Acanthomorphata</taxon>
        <taxon>Ovalentaria</taxon>
        <taxon>Cichlomorphae</taxon>
        <taxon>Cichliformes</taxon>
        <taxon>Cichlidae</taxon>
        <taxon>African cichlids</taxon>
        <taxon>Pseudocrenilabrinae</taxon>
        <taxon>Haplochromini</taxon>
        <taxon>Maylandia</taxon>
        <taxon>Maylandia zebra complex</taxon>
    </lineage>
</organism>